<keyword evidence="2" id="KW-1185">Reference proteome</keyword>
<dbReference type="EMBL" id="CAJVQB010000557">
    <property type="protein sequence ID" value="CAG8495382.1"/>
    <property type="molecule type" value="Genomic_DNA"/>
</dbReference>
<proteinExistence type="predicted"/>
<reference evidence="1 2" key="1">
    <citation type="submission" date="2021-06" db="EMBL/GenBank/DDBJ databases">
        <authorList>
            <person name="Kallberg Y."/>
            <person name="Tangrot J."/>
            <person name="Rosling A."/>
        </authorList>
    </citation>
    <scope>NUCLEOTIDE SEQUENCE [LARGE SCALE GENOMIC DNA]</scope>
    <source>
        <strain evidence="1 2">120-4 pot B 10/14</strain>
    </source>
</reference>
<name>A0ABM8W0R6_GIGMA</name>
<comment type="caution">
    <text evidence="1">The sequence shown here is derived from an EMBL/GenBank/DDBJ whole genome shotgun (WGS) entry which is preliminary data.</text>
</comment>
<evidence type="ECO:0000313" key="2">
    <source>
        <dbReference type="Proteomes" id="UP000789901"/>
    </source>
</evidence>
<gene>
    <name evidence="1" type="ORF">GMARGA_LOCUS1929</name>
</gene>
<sequence>MFKDKDEWIPDNRTDFDYYVFRSDVEYKNKRLKIIKDEVRNKIKSQFLESDEINKKLPLIKKNIKNVYTSKPFNLTEINKSLSKLKASKTVGIIEIPDDIHN</sequence>
<organism evidence="1 2">
    <name type="scientific">Gigaspora margarita</name>
    <dbReference type="NCBI Taxonomy" id="4874"/>
    <lineage>
        <taxon>Eukaryota</taxon>
        <taxon>Fungi</taxon>
        <taxon>Fungi incertae sedis</taxon>
        <taxon>Mucoromycota</taxon>
        <taxon>Glomeromycotina</taxon>
        <taxon>Glomeromycetes</taxon>
        <taxon>Diversisporales</taxon>
        <taxon>Gigasporaceae</taxon>
        <taxon>Gigaspora</taxon>
    </lineage>
</organism>
<protein>
    <submittedName>
        <fullName evidence="1">11671_t:CDS:1</fullName>
    </submittedName>
</protein>
<evidence type="ECO:0000313" key="1">
    <source>
        <dbReference type="EMBL" id="CAG8495382.1"/>
    </source>
</evidence>
<dbReference type="Proteomes" id="UP000789901">
    <property type="component" value="Unassembled WGS sequence"/>
</dbReference>
<accession>A0ABM8W0R6</accession>